<proteinExistence type="predicted"/>
<gene>
    <name evidence="1" type="ORF">S01H4_44163</name>
</gene>
<accession>X1D7C8</accession>
<organism evidence="1">
    <name type="scientific">marine sediment metagenome</name>
    <dbReference type="NCBI Taxonomy" id="412755"/>
    <lineage>
        <taxon>unclassified sequences</taxon>
        <taxon>metagenomes</taxon>
        <taxon>ecological metagenomes</taxon>
    </lineage>
</organism>
<comment type="caution">
    <text evidence="1">The sequence shown here is derived from an EMBL/GenBank/DDBJ whole genome shotgun (WGS) entry which is preliminary data.</text>
</comment>
<protein>
    <submittedName>
        <fullName evidence="1">Uncharacterized protein</fullName>
    </submittedName>
</protein>
<sequence>MATLAIFKERSIEVGYATGDNEIFQFDCKVTGAGCAAPNTIESLGDEIIFLGWDDVYVFNGIDYEPIGTPIQRELFRTLNPEQIGRCFGVIIEEQKEYWHE</sequence>
<name>X1D7C8_9ZZZZ</name>
<dbReference type="EMBL" id="BART01024454">
    <property type="protein sequence ID" value="GAH04190.1"/>
    <property type="molecule type" value="Genomic_DNA"/>
</dbReference>
<dbReference type="AlphaFoldDB" id="X1D7C8"/>
<evidence type="ECO:0000313" key="1">
    <source>
        <dbReference type="EMBL" id="GAH04190.1"/>
    </source>
</evidence>
<reference evidence="1" key="1">
    <citation type="journal article" date="2014" name="Front. Microbiol.">
        <title>High frequency of phylogenetically diverse reductive dehalogenase-homologous genes in deep subseafloor sedimentary metagenomes.</title>
        <authorList>
            <person name="Kawai M."/>
            <person name="Futagami T."/>
            <person name="Toyoda A."/>
            <person name="Takaki Y."/>
            <person name="Nishi S."/>
            <person name="Hori S."/>
            <person name="Arai W."/>
            <person name="Tsubouchi T."/>
            <person name="Morono Y."/>
            <person name="Uchiyama I."/>
            <person name="Ito T."/>
            <person name="Fujiyama A."/>
            <person name="Inagaki F."/>
            <person name="Takami H."/>
        </authorList>
    </citation>
    <scope>NUCLEOTIDE SEQUENCE</scope>
    <source>
        <strain evidence="1">Expedition CK06-06</strain>
    </source>
</reference>